<dbReference type="STRING" id="356305.SAMN05421841_1921"/>
<dbReference type="GO" id="GO:0080120">
    <property type="term" value="P:CAAX-box protein maturation"/>
    <property type="evidence" value="ECO:0007669"/>
    <property type="project" value="UniProtKB-ARBA"/>
</dbReference>
<feature type="transmembrane region" description="Helical" evidence="1">
    <location>
        <begin position="167"/>
        <end position="184"/>
    </location>
</feature>
<dbReference type="OrthoDB" id="9779573at2"/>
<dbReference type="PANTHER" id="PTHR39430">
    <property type="entry name" value="MEMBRANE-ASSOCIATED PROTEASE-RELATED"/>
    <property type="match status" value="1"/>
</dbReference>
<feature type="transmembrane region" description="Helical" evidence="1">
    <location>
        <begin position="191"/>
        <end position="211"/>
    </location>
</feature>
<evidence type="ECO:0000256" key="1">
    <source>
        <dbReference type="SAM" id="Phobius"/>
    </source>
</evidence>
<name>A0A1I0QHD0_9FLAO</name>
<dbReference type="Proteomes" id="UP000199469">
    <property type="component" value="Unassembled WGS sequence"/>
</dbReference>
<accession>A0A1I0QHD0</accession>
<dbReference type="EMBL" id="FOIU01000001">
    <property type="protein sequence ID" value="SEW26540.1"/>
    <property type="molecule type" value="Genomic_DNA"/>
</dbReference>
<keyword evidence="1" id="KW-0472">Membrane</keyword>
<dbReference type="RefSeq" id="WP_089791837.1">
    <property type="nucleotide sequence ID" value="NZ_FOIU01000001.1"/>
</dbReference>
<dbReference type="Pfam" id="PF02517">
    <property type="entry name" value="Rce1-like"/>
    <property type="match status" value="1"/>
</dbReference>
<sequence length="218" mass="25296">MNNKILRTIKDVSVIGFLLLFPHFVPLPFYSYAVVCFLFIWFLLRNEGNTFQDIGLSGNGFTGKAVLIGIASALFWLGFMQLAYIPFIKHFFVVPDYTEYNFIRKSISNLLMVIAAALLIGGFYEEVVFRGYIQNLLEKRFFRKFAVLWSIIITSVLFGLYHWQQDIFGIVSAVLGGLFWSILYKKFNNNLWITIVSHAIFDTISLILIYIDKFGNWY</sequence>
<dbReference type="PANTHER" id="PTHR39430:SF1">
    <property type="entry name" value="PROTEASE"/>
    <property type="match status" value="1"/>
</dbReference>
<keyword evidence="1" id="KW-0812">Transmembrane</keyword>
<keyword evidence="1" id="KW-1133">Transmembrane helix</keyword>
<keyword evidence="3" id="KW-0645">Protease</keyword>
<dbReference type="AlphaFoldDB" id="A0A1I0QHD0"/>
<evidence type="ECO:0000313" key="4">
    <source>
        <dbReference type="Proteomes" id="UP000199469"/>
    </source>
</evidence>
<dbReference type="GO" id="GO:0006508">
    <property type="term" value="P:proteolysis"/>
    <property type="evidence" value="ECO:0007669"/>
    <property type="project" value="UniProtKB-KW"/>
</dbReference>
<protein>
    <submittedName>
        <fullName evidence="3">CAAX protease self-immunity</fullName>
    </submittedName>
</protein>
<evidence type="ECO:0000259" key="2">
    <source>
        <dbReference type="Pfam" id="PF02517"/>
    </source>
</evidence>
<evidence type="ECO:0000313" key="3">
    <source>
        <dbReference type="EMBL" id="SEW26540.1"/>
    </source>
</evidence>
<feature type="transmembrane region" description="Helical" evidence="1">
    <location>
        <begin position="107"/>
        <end position="129"/>
    </location>
</feature>
<feature type="transmembrane region" description="Helical" evidence="1">
    <location>
        <begin position="141"/>
        <end position="161"/>
    </location>
</feature>
<dbReference type="GO" id="GO:0004175">
    <property type="term" value="F:endopeptidase activity"/>
    <property type="evidence" value="ECO:0007669"/>
    <property type="project" value="UniProtKB-ARBA"/>
</dbReference>
<feature type="transmembrane region" description="Helical" evidence="1">
    <location>
        <begin position="65"/>
        <end position="87"/>
    </location>
</feature>
<feature type="domain" description="CAAX prenyl protease 2/Lysostaphin resistance protein A-like" evidence="2">
    <location>
        <begin position="109"/>
        <end position="203"/>
    </location>
</feature>
<dbReference type="InterPro" id="IPR003675">
    <property type="entry name" value="Rce1/LyrA-like_dom"/>
</dbReference>
<reference evidence="4" key="1">
    <citation type="submission" date="2016-10" db="EMBL/GenBank/DDBJ databases">
        <authorList>
            <person name="Varghese N."/>
            <person name="Submissions S."/>
        </authorList>
    </citation>
    <scope>NUCLEOTIDE SEQUENCE [LARGE SCALE GENOMIC DNA]</scope>
    <source>
        <strain evidence="4">DSM 17724</strain>
    </source>
</reference>
<proteinExistence type="predicted"/>
<gene>
    <name evidence="3" type="ORF">SAMN05421841_1921</name>
</gene>
<keyword evidence="4" id="KW-1185">Reference proteome</keyword>
<organism evidence="3 4">
    <name type="scientific">Chryseobacterium wanjuense</name>
    <dbReference type="NCBI Taxonomy" id="356305"/>
    <lineage>
        <taxon>Bacteria</taxon>
        <taxon>Pseudomonadati</taxon>
        <taxon>Bacteroidota</taxon>
        <taxon>Flavobacteriia</taxon>
        <taxon>Flavobacteriales</taxon>
        <taxon>Weeksellaceae</taxon>
        <taxon>Chryseobacterium group</taxon>
        <taxon>Chryseobacterium</taxon>
    </lineage>
</organism>
<feature type="transmembrane region" description="Helical" evidence="1">
    <location>
        <begin position="20"/>
        <end position="44"/>
    </location>
</feature>
<keyword evidence="3" id="KW-0378">Hydrolase</keyword>